<reference evidence="8 9" key="1">
    <citation type="journal article" date="2020" name="Mol. Plant">
        <title>The Chromosome-Based Rubber Tree Genome Provides New Insights into Spurge Genome Evolution and Rubber Biosynthesis.</title>
        <authorList>
            <person name="Liu J."/>
            <person name="Shi C."/>
            <person name="Shi C.C."/>
            <person name="Li W."/>
            <person name="Zhang Q.J."/>
            <person name="Zhang Y."/>
            <person name="Li K."/>
            <person name="Lu H.F."/>
            <person name="Shi C."/>
            <person name="Zhu S.T."/>
            <person name="Xiao Z.Y."/>
            <person name="Nan H."/>
            <person name="Yue Y."/>
            <person name="Zhu X.G."/>
            <person name="Wu Y."/>
            <person name="Hong X.N."/>
            <person name="Fan G.Y."/>
            <person name="Tong Y."/>
            <person name="Zhang D."/>
            <person name="Mao C.L."/>
            <person name="Liu Y.L."/>
            <person name="Hao S.J."/>
            <person name="Liu W.Q."/>
            <person name="Lv M.Q."/>
            <person name="Zhang H.B."/>
            <person name="Liu Y."/>
            <person name="Hu-Tang G.R."/>
            <person name="Wang J.P."/>
            <person name="Wang J.H."/>
            <person name="Sun Y.H."/>
            <person name="Ni S.B."/>
            <person name="Chen W.B."/>
            <person name="Zhang X.C."/>
            <person name="Jiao Y.N."/>
            <person name="Eichler E.E."/>
            <person name="Li G.H."/>
            <person name="Liu X."/>
            <person name="Gao L.Z."/>
        </authorList>
    </citation>
    <scope>NUCLEOTIDE SEQUENCE [LARGE SCALE GENOMIC DNA]</scope>
    <source>
        <strain evidence="9">cv. GT1</strain>
        <tissue evidence="8">Leaf</tissue>
    </source>
</reference>
<name>A0A6A6KHD2_HEVBR</name>
<dbReference type="InterPro" id="IPR001005">
    <property type="entry name" value="SANT/Myb"/>
</dbReference>
<dbReference type="PANTHER" id="PTHR47994:SF5">
    <property type="entry name" value="F14D16.11-RELATED"/>
    <property type="match status" value="1"/>
</dbReference>
<dbReference type="PROSITE" id="PS50090">
    <property type="entry name" value="MYB_LIKE"/>
    <property type="match status" value="1"/>
</dbReference>
<dbReference type="SMART" id="SM00717">
    <property type="entry name" value="SANT"/>
    <property type="match status" value="1"/>
</dbReference>
<keyword evidence="9" id="KW-1185">Reference proteome</keyword>
<feature type="domain" description="Myb-like" evidence="6">
    <location>
        <begin position="18"/>
        <end position="64"/>
    </location>
</feature>
<comment type="subcellular location">
    <subcellularLocation>
        <location evidence="1">Nucleus</location>
    </subcellularLocation>
</comment>
<dbReference type="GO" id="GO:0005634">
    <property type="term" value="C:nucleus"/>
    <property type="evidence" value="ECO:0007669"/>
    <property type="project" value="UniProtKB-SubCell"/>
</dbReference>
<keyword evidence="3" id="KW-0238">DNA-binding</keyword>
<dbReference type="SUPFAM" id="SSF46689">
    <property type="entry name" value="Homeodomain-like"/>
    <property type="match status" value="1"/>
</dbReference>
<feature type="region of interest" description="Disordered" evidence="5">
    <location>
        <begin position="70"/>
        <end position="104"/>
    </location>
</feature>
<feature type="domain" description="HTH myb-type" evidence="7">
    <location>
        <begin position="17"/>
        <end position="68"/>
    </location>
</feature>
<evidence type="ECO:0000256" key="2">
    <source>
        <dbReference type="ARBA" id="ARBA00022737"/>
    </source>
</evidence>
<dbReference type="Gene3D" id="1.10.10.60">
    <property type="entry name" value="Homeodomain-like"/>
    <property type="match status" value="1"/>
</dbReference>
<keyword evidence="4" id="KW-0539">Nucleus</keyword>
<accession>A0A6A6KHD2</accession>
<dbReference type="EMBL" id="JAAGAX010000016">
    <property type="protein sequence ID" value="KAF2288177.1"/>
    <property type="molecule type" value="Genomic_DNA"/>
</dbReference>
<evidence type="ECO:0000256" key="4">
    <source>
        <dbReference type="ARBA" id="ARBA00023242"/>
    </source>
</evidence>
<evidence type="ECO:0000259" key="6">
    <source>
        <dbReference type="PROSITE" id="PS50090"/>
    </source>
</evidence>
<dbReference type="AlphaFoldDB" id="A0A6A6KHD2"/>
<evidence type="ECO:0000313" key="8">
    <source>
        <dbReference type="EMBL" id="KAF2288177.1"/>
    </source>
</evidence>
<dbReference type="InterPro" id="IPR015495">
    <property type="entry name" value="Myb_TF_plants"/>
</dbReference>
<feature type="compositionally biased region" description="Polar residues" evidence="5">
    <location>
        <begin position="84"/>
        <end position="104"/>
    </location>
</feature>
<evidence type="ECO:0000256" key="1">
    <source>
        <dbReference type="ARBA" id="ARBA00004123"/>
    </source>
</evidence>
<protein>
    <submittedName>
        <fullName evidence="8">Uncharacterized protein</fullName>
    </submittedName>
</protein>
<dbReference type="InterPro" id="IPR009057">
    <property type="entry name" value="Homeodomain-like_sf"/>
</dbReference>
<dbReference type="Pfam" id="PF00249">
    <property type="entry name" value="Myb_DNA-binding"/>
    <property type="match status" value="1"/>
</dbReference>
<dbReference type="PANTHER" id="PTHR47994">
    <property type="entry name" value="F14D16.11-RELATED"/>
    <property type="match status" value="1"/>
</dbReference>
<evidence type="ECO:0000313" key="9">
    <source>
        <dbReference type="Proteomes" id="UP000467840"/>
    </source>
</evidence>
<proteinExistence type="predicted"/>
<evidence type="ECO:0000259" key="7">
    <source>
        <dbReference type="PROSITE" id="PS51294"/>
    </source>
</evidence>
<evidence type="ECO:0000256" key="3">
    <source>
        <dbReference type="ARBA" id="ARBA00023125"/>
    </source>
</evidence>
<dbReference type="FunFam" id="1.10.10.60:FF:000254">
    <property type="entry name" value="transcription repressor MYB5-like"/>
    <property type="match status" value="1"/>
</dbReference>
<dbReference type="Proteomes" id="UP000467840">
    <property type="component" value="Chromosome 8"/>
</dbReference>
<gene>
    <name evidence="8" type="ORF">GH714_004835</name>
</gene>
<dbReference type="GO" id="GO:0003677">
    <property type="term" value="F:DNA binding"/>
    <property type="evidence" value="ECO:0007669"/>
    <property type="project" value="UniProtKB-KW"/>
</dbReference>
<dbReference type="InterPro" id="IPR017930">
    <property type="entry name" value="Myb_dom"/>
</dbReference>
<dbReference type="CDD" id="cd00167">
    <property type="entry name" value="SANT"/>
    <property type="match status" value="1"/>
</dbReference>
<dbReference type="PROSITE" id="PS51294">
    <property type="entry name" value="HTH_MYB"/>
    <property type="match status" value="1"/>
</dbReference>
<keyword evidence="2" id="KW-0677">Repeat</keyword>
<evidence type="ECO:0000256" key="5">
    <source>
        <dbReference type="SAM" id="MobiDB-lite"/>
    </source>
</evidence>
<organism evidence="8 9">
    <name type="scientific">Hevea brasiliensis</name>
    <name type="common">Para rubber tree</name>
    <name type="synonym">Siphonia brasiliensis</name>
    <dbReference type="NCBI Taxonomy" id="3981"/>
    <lineage>
        <taxon>Eukaryota</taxon>
        <taxon>Viridiplantae</taxon>
        <taxon>Streptophyta</taxon>
        <taxon>Embryophyta</taxon>
        <taxon>Tracheophyta</taxon>
        <taxon>Spermatophyta</taxon>
        <taxon>Magnoliopsida</taxon>
        <taxon>eudicotyledons</taxon>
        <taxon>Gunneridae</taxon>
        <taxon>Pentapetalae</taxon>
        <taxon>rosids</taxon>
        <taxon>fabids</taxon>
        <taxon>Malpighiales</taxon>
        <taxon>Euphorbiaceae</taxon>
        <taxon>Crotonoideae</taxon>
        <taxon>Micrandreae</taxon>
        <taxon>Hevea</taxon>
    </lineage>
</organism>
<sequence length="104" mass="11816">MWKELSPPVDELPPAFCKRGRIAPDEEDLILRLHRLLGNRWSLIAGRIPGRTDNEIKNYWNTHLSKKLISQGIDPRTHKPLNPNPNSSQFPQGQNQNSGPTSVD</sequence>
<comment type="caution">
    <text evidence="8">The sequence shown here is derived from an EMBL/GenBank/DDBJ whole genome shotgun (WGS) entry which is preliminary data.</text>
</comment>